<feature type="domain" description="AAA+ ATPase" evidence="15">
    <location>
        <begin position="2490"/>
        <end position="2636"/>
    </location>
</feature>
<evidence type="ECO:0000256" key="1">
    <source>
        <dbReference type="ARBA" id="ARBA00004430"/>
    </source>
</evidence>
<keyword evidence="12" id="KW-0206">Cytoskeleton</keyword>
<dbReference type="InterPro" id="IPR042228">
    <property type="entry name" value="Dynein_linker_3"/>
</dbReference>
<dbReference type="FunFam" id="3.40.50.300:FF:000049">
    <property type="entry name" value="Dynein, axonemal, heavy chain 5"/>
    <property type="match status" value="1"/>
</dbReference>
<dbReference type="Gene3D" id="1.20.140.100">
    <property type="entry name" value="Dynein heavy chain, N-terminal domain 2"/>
    <property type="match status" value="1"/>
</dbReference>
<dbReference type="FunFam" id="1.10.8.710:FF:000002">
    <property type="entry name" value="dynein heavy chain 17, axonemal"/>
    <property type="match status" value="1"/>
</dbReference>
<evidence type="ECO:0000313" key="17">
    <source>
        <dbReference type="Proteomes" id="UP000663891"/>
    </source>
</evidence>
<evidence type="ECO:0000256" key="10">
    <source>
        <dbReference type="ARBA" id="ARBA00023069"/>
    </source>
</evidence>
<evidence type="ECO:0000256" key="2">
    <source>
        <dbReference type="ARBA" id="ARBA00008887"/>
    </source>
</evidence>
<dbReference type="Pfam" id="PF18198">
    <property type="entry name" value="AAA_lid_11"/>
    <property type="match status" value="1"/>
</dbReference>
<dbReference type="FunFam" id="3.10.490.20:FF:000002">
    <property type="entry name" value="Dynein axonemal heavy chain 17"/>
    <property type="match status" value="1"/>
</dbReference>
<evidence type="ECO:0000256" key="5">
    <source>
        <dbReference type="ARBA" id="ARBA00022737"/>
    </source>
</evidence>
<feature type="coiled-coil region" evidence="14">
    <location>
        <begin position="3624"/>
        <end position="3696"/>
    </location>
</feature>
<dbReference type="Pfam" id="PF18199">
    <property type="entry name" value="Dynein_C"/>
    <property type="match status" value="1"/>
</dbReference>
<dbReference type="FunFam" id="3.40.50.300:FF:000411">
    <property type="entry name" value="dynein heavy chain 17, axonemal"/>
    <property type="match status" value="1"/>
</dbReference>
<keyword evidence="6" id="KW-0547">Nucleotide-binding</keyword>
<dbReference type="InterPro" id="IPR043160">
    <property type="entry name" value="Dynein_C_barrel"/>
</dbReference>
<dbReference type="Gene3D" id="3.10.490.20">
    <property type="match status" value="1"/>
</dbReference>
<dbReference type="Gene3D" id="1.10.8.710">
    <property type="match status" value="1"/>
</dbReference>
<dbReference type="Gene3D" id="1.20.920.30">
    <property type="match status" value="1"/>
</dbReference>
<dbReference type="Pfam" id="PF08393">
    <property type="entry name" value="DHC_N2"/>
    <property type="match status" value="1"/>
</dbReference>
<dbReference type="FunFam" id="3.20.180.20:FF:000001">
    <property type="entry name" value="Dynein axonemal heavy chain 5"/>
    <property type="match status" value="1"/>
</dbReference>
<keyword evidence="8" id="KW-0243">Dynein</keyword>
<dbReference type="FunFam" id="3.40.50.300:FF:002141">
    <property type="entry name" value="Dynein heavy chain"/>
    <property type="match status" value="1"/>
</dbReference>
<dbReference type="EMBL" id="CAJNON010000253">
    <property type="protein sequence ID" value="CAF1144108.1"/>
    <property type="molecule type" value="Genomic_DNA"/>
</dbReference>
<dbReference type="Pfam" id="PF12781">
    <property type="entry name" value="AAA_9"/>
    <property type="match status" value="1"/>
</dbReference>
<dbReference type="GO" id="GO:0005524">
    <property type="term" value="F:ATP binding"/>
    <property type="evidence" value="ECO:0007669"/>
    <property type="project" value="UniProtKB-KW"/>
</dbReference>
<dbReference type="Pfam" id="PF12777">
    <property type="entry name" value="MT"/>
    <property type="match status" value="1"/>
</dbReference>
<dbReference type="InterPro" id="IPR041658">
    <property type="entry name" value="AAA_lid_11"/>
</dbReference>
<dbReference type="Pfam" id="PF03028">
    <property type="entry name" value="Dynein_heavy"/>
    <property type="match status" value="1"/>
</dbReference>
<comment type="similarity">
    <text evidence="2">Belongs to the dynein heavy chain family.</text>
</comment>
<dbReference type="GO" id="GO:0045505">
    <property type="term" value="F:dynein intermediate chain binding"/>
    <property type="evidence" value="ECO:0007669"/>
    <property type="project" value="InterPro"/>
</dbReference>
<dbReference type="GO" id="GO:0051959">
    <property type="term" value="F:dynein light intermediate chain binding"/>
    <property type="evidence" value="ECO:0007669"/>
    <property type="project" value="InterPro"/>
</dbReference>
<dbReference type="Pfam" id="PF17852">
    <property type="entry name" value="Dynein_AAA_lid"/>
    <property type="match status" value="1"/>
</dbReference>
<dbReference type="Gene3D" id="1.10.287.2620">
    <property type="match status" value="1"/>
</dbReference>
<dbReference type="InterPro" id="IPR035699">
    <property type="entry name" value="AAA_6"/>
</dbReference>
<proteinExistence type="inferred from homology"/>
<dbReference type="InterPro" id="IPR041589">
    <property type="entry name" value="DNAH3_AAA_lid_1"/>
</dbReference>
<dbReference type="FunFam" id="1.20.1270.280:FF:000003">
    <property type="entry name" value="Dynein axonemal heavy chain 17"/>
    <property type="match status" value="1"/>
</dbReference>
<dbReference type="PANTHER" id="PTHR45703">
    <property type="entry name" value="DYNEIN HEAVY CHAIN"/>
    <property type="match status" value="1"/>
</dbReference>
<evidence type="ECO:0000256" key="6">
    <source>
        <dbReference type="ARBA" id="ARBA00022741"/>
    </source>
</evidence>
<evidence type="ECO:0000256" key="14">
    <source>
        <dbReference type="SAM" id="Coils"/>
    </source>
</evidence>
<dbReference type="InterPro" id="IPR013602">
    <property type="entry name" value="Dynein_heavy_linker"/>
</dbReference>
<comment type="caution">
    <text evidence="16">The sequence shown here is derived from an EMBL/GenBank/DDBJ whole genome shotgun (WGS) entry which is preliminary data.</text>
</comment>
<evidence type="ECO:0000256" key="3">
    <source>
        <dbReference type="ARBA" id="ARBA00022490"/>
    </source>
</evidence>
<dbReference type="Gene3D" id="1.10.472.130">
    <property type="match status" value="1"/>
</dbReference>
<dbReference type="FunFam" id="1.10.8.720:FF:000002">
    <property type="entry name" value="Dynein heavy chain 9, axonemal"/>
    <property type="match status" value="1"/>
</dbReference>
<dbReference type="GO" id="GO:0007018">
    <property type="term" value="P:microtubule-based movement"/>
    <property type="evidence" value="ECO:0007669"/>
    <property type="project" value="InterPro"/>
</dbReference>
<dbReference type="GO" id="GO:0008017">
    <property type="term" value="F:microtubule binding"/>
    <property type="evidence" value="ECO:0007669"/>
    <property type="project" value="UniProtKB-ARBA"/>
</dbReference>
<keyword evidence="5" id="KW-0677">Repeat</keyword>
<evidence type="ECO:0000313" key="16">
    <source>
        <dbReference type="EMBL" id="CAF1144108.1"/>
    </source>
</evidence>
<dbReference type="InterPro" id="IPR042222">
    <property type="entry name" value="Dynein_2_N"/>
</dbReference>
<feature type="domain" description="AAA+ ATPase" evidence="15">
    <location>
        <begin position="1875"/>
        <end position="2011"/>
    </location>
</feature>
<name>A0A814S9I0_9BILA</name>
<dbReference type="Gene3D" id="1.20.920.20">
    <property type="match status" value="1"/>
</dbReference>
<keyword evidence="3" id="KW-0963">Cytoplasm</keyword>
<dbReference type="FunFam" id="1.20.58.1120:FF:000002">
    <property type="entry name" value="Dynein heavy chain 9, axonemal"/>
    <property type="match status" value="1"/>
</dbReference>
<dbReference type="InterPro" id="IPR035706">
    <property type="entry name" value="AAA_9"/>
</dbReference>
<evidence type="ECO:0000256" key="8">
    <source>
        <dbReference type="ARBA" id="ARBA00023017"/>
    </source>
</evidence>
<dbReference type="InterPro" id="IPR042219">
    <property type="entry name" value="AAA_lid_11_sf"/>
</dbReference>
<evidence type="ECO:0000256" key="4">
    <source>
        <dbReference type="ARBA" id="ARBA00022701"/>
    </source>
</evidence>
<reference evidence="16" key="1">
    <citation type="submission" date="2021-02" db="EMBL/GenBank/DDBJ databases">
        <authorList>
            <person name="Nowell W R."/>
        </authorList>
    </citation>
    <scope>NUCLEOTIDE SEQUENCE</scope>
</reference>
<dbReference type="InterPro" id="IPR027417">
    <property type="entry name" value="P-loop_NTPase"/>
</dbReference>
<dbReference type="SMART" id="SM00382">
    <property type="entry name" value="AAA"/>
    <property type="match status" value="3"/>
</dbReference>
<dbReference type="Proteomes" id="UP000663891">
    <property type="component" value="Unassembled WGS sequence"/>
</dbReference>
<dbReference type="InterPro" id="IPR004273">
    <property type="entry name" value="Dynein_heavy_D6_P-loop"/>
</dbReference>
<dbReference type="FunFam" id="1.10.287.2620:FF:000002">
    <property type="entry name" value="Dynein heavy chain 2, axonemal"/>
    <property type="match status" value="1"/>
</dbReference>
<dbReference type="GO" id="GO:0008569">
    <property type="term" value="F:minus-end-directed microtubule motor activity"/>
    <property type="evidence" value="ECO:0007669"/>
    <property type="project" value="InterPro"/>
</dbReference>
<dbReference type="InterPro" id="IPR003593">
    <property type="entry name" value="AAA+_ATPase"/>
</dbReference>
<dbReference type="GO" id="GO:0097729">
    <property type="term" value="C:9+2 motile cilium"/>
    <property type="evidence" value="ECO:0007669"/>
    <property type="project" value="UniProtKB-ARBA"/>
</dbReference>
<dbReference type="FunFam" id="1.20.140.100:FF:000001">
    <property type="entry name" value="dynein heavy chain 17, axonemal"/>
    <property type="match status" value="1"/>
</dbReference>
<dbReference type="Gene3D" id="1.10.8.720">
    <property type="entry name" value="Region D6 of dynein motor"/>
    <property type="match status" value="1"/>
</dbReference>
<dbReference type="InterPro" id="IPR041466">
    <property type="entry name" value="Dynein_AAA5_ext"/>
</dbReference>
<keyword evidence="7" id="KW-0067">ATP-binding</keyword>
<dbReference type="InterPro" id="IPR043157">
    <property type="entry name" value="Dynein_AAA1S"/>
</dbReference>
<dbReference type="FunFam" id="1.10.8.1220:FF:000001">
    <property type="entry name" value="Dynein axonemal heavy chain 5"/>
    <property type="match status" value="1"/>
</dbReference>
<protein>
    <recommendedName>
        <fullName evidence="15">AAA+ ATPase domain-containing protein</fullName>
    </recommendedName>
</protein>
<dbReference type="PANTHER" id="PTHR45703:SF8">
    <property type="entry name" value="DYNEINS HEAVY CHAIN"/>
    <property type="match status" value="1"/>
</dbReference>
<dbReference type="FunFam" id="3.40.50.300:FF:000945">
    <property type="entry name" value="Dynein axonemal heavy chain 9"/>
    <property type="match status" value="1"/>
</dbReference>
<dbReference type="Pfam" id="PF12775">
    <property type="entry name" value="AAA_7"/>
    <property type="match status" value="1"/>
</dbReference>
<dbReference type="InterPro" id="IPR024317">
    <property type="entry name" value="Dynein_heavy_chain_D4_dom"/>
</dbReference>
<dbReference type="Gene3D" id="1.10.8.1220">
    <property type="match status" value="1"/>
</dbReference>
<evidence type="ECO:0000256" key="11">
    <source>
        <dbReference type="ARBA" id="ARBA00023175"/>
    </source>
</evidence>
<feature type="coiled-coil region" evidence="14">
    <location>
        <begin position="606"/>
        <end position="653"/>
    </location>
</feature>
<dbReference type="Pfam" id="PF12780">
    <property type="entry name" value="AAA_8"/>
    <property type="match status" value="1"/>
</dbReference>
<dbReference type="Pfam" id="PF08385">
    <property type="entry name" value="DHC_N1"/>
    <property type="match status" value="1"/>
</dbReference>
<keyword evidence="9 14" id="KW-0175">Coiled coil</keyword>
<keyword evidence="4" id="KW-0493">Microtubule</keyword>
<dbReference type="FunFam" id="1.20.920.20:FF:000003">
    <property type="entry name" value="Dynein axonemal heavy chain 17"/>
    <property type="match status" value="1"/>
</dbReference>
<dbReference type="FunFam" id="3.40.50.300:FF:000219">
    <property type="entry name" value="Dynein axonemal heavy chain 17"/>
    <property type="match status" value="1"/>
</dbReference>
<dbReference type="InterPro" id="IPR013594">
    <property type="entry name" value="Dynein_heavy_tail"/>
</dbReference>
<keyword evidence="10" id="KW-0969">Cilium</keyword>
<dbReference type="Pfam" id="PF12774">
    <property type="entry name" value="AAA_6"/>
    <property type="match status" value="1"/>
</dbReference>
<sequence>MADELDIADLRVYFMADYLIKSLRLRPDKWTKMIQIEDQNRTIIDFCDKAQPTLIVFHVNPAGNLVVSTSFPTSLKSKACFFAKKLPEPLQRDSKEKVASALNFGDLSNAALEQLQIYVNDVIRPLLTTPQNHEEWPDVVSTDLQKHVSDLQSQLQVVTSLVKGKILLPYPKYNPTTTTTTTTNGTTTNPTGYIRTNDTAQTNTKNGDVIDLKLVHAVESVVIEWSHQIRQVLKKDSAQPLLDGLDPLPSTEIDFWKSKRSHLESISEQLNDPRVTKMGELLNKSNSSYYPSFLQIQNDVHHALEEAQDIDTHLRPLSGHFESLETTDFLEAKHLFKPMFHVIELVYNNCQHYATASRIVVLLQEICNLVMKQASENLEPMELFKGEVDEALRKIDETFESLKKFHDEYELTRNKMDTKWDFSPELVFTKWKIFMERMNKIKELFSIANAFLKLEKVEIGGVKGRALSAEIFQIYEEFKDAFEKFSAKTYNPLDTKNTEFVDDIAHFHDIIDDLDRRIGRIANQAFADCNGLEAMFKLVNIFGSLLERPKIHHVFAHNYSILIQQVEREMDDAKELFDRQMSYQEEHGSIQLDRNMTKVAGSLLWAEELKQRYTQPMEQFRQLENETTQTPEAKRIEEKYNELDQLIDKFIESLYKEWANNVSEASKFNLNQYLITRNPKNHLIHLNFHPQLETVLREVRYLEIKDRKDIPQAALDIYKDNDTYLQYINNLNYTIASYNKIRETVAEVEYPLIERQLQTIDQQLSDAENKLTWSTSGIGEYILRTRTVVFDLEQRLQKSKNNILEIQTIMATWSKSPLYERSSARGGGGATEKQTSGDNLLILADLDERLNKRYKEIREAGDRIHSLVRDNRQYLQVDENNSAISENWKAYIEYIDEMITDGFYAIVQCDLDFFRQETDRKNNPEPLFQILLEVHPPEMLFTPSIEPNAPDGFADFVDGLIANSYKQASLIPRLAKHLPHASYQPDIQEMNSLTEIRQEINDRVQHVIAKANEYQRSFDRYAYLWTDDRKEFMRQFLLYGHVLTSEEIQQHAIDGIPENPPTTAQFREQIDTYEGIFDEVEKIDPIQVYDKWFRIDARPFKQTLLSTVKKWSFMFKQWLIEHVTNSLNELQEFIKKTDTQLKRPVKEGDYNLLVEIMAHLAAIKQREQTTDALFTPLKETIELLKSYNQELPEEVHQQLEILPEKWLNLKRNYVAVRQNVAPLQAQENAKIRQRLAEFDVIQTQFRERFKNEAPYSYDTPNAYRKLDRVNRDLTKQENELEKLIKSSALFEVSFPDFKLIKQCRKDIKLLKQLWDYISLVRYSMDDWKSTRWREINVEQMDAEVKKFQRDIKLLDKEMRTWNAYTRLEQILKNMITALRSITELQNPAIRERHWDELMSCTGVQFSMSAQTTLEELLNLNLYNYEEEVRNIVDKAVKEMSMEKTIKDIENTWKTMEFSTDLHPRTGIQLLTASDELIETLEDHQVQLQNMLQSKYIAFFQNQVSTWQKRLSQGDQVIQILREVQKTWAHLESIFIGTEDIRKQLPEDSKRFDEIDRDFKKVAEDNKQDLNVIRCTNRTDVYEQLESIQERLALCEKALAQYLETKRLAFPRFYFVSPAELLDILSNGNSPEKVMRHLSKLFDSIARLELVDDKRIKDAKLKEAIAMYSKESEKVDFPSSCDLNGQVEVWLNRVLDKMRETVRYCLAEAINAYEDKPRELWVQDYPAQIALTGSQVYWTMEVNSAFARIEEGYENGLKDYYKKAVGQLNALIEMLLTDISPLERQKIETICTIDVHARDVVAKMVHARIENANEFLWQCQLRHRWDEREKDCFANICDAQFRYAHEYLGNQPRLVITPLTDRCYITLTQSLHLIMGGAPAGPAGTGKTETTKDLGRALGVMVYVFNCSEQMDYQSIGNIYKGLSQTGAWGCFDEFNRISVEVLSVVAVQVKTIQDAIRDKKQRFNFMGTDISLNPVVGLFITMNPGYAGRTELPENLKALFRPCAMVVPDIEMICEIMLVTSGFKDGKLLSCKFITLYNLCKELLSKQHHYDWGLRAVKSVLVVAGALRRADPNRPEREVLMRALRDFNIPKIVHDDLPIFMGLIGDLFPSLDVPRKRDLKFEEEVKRAALDLKLQPEDAFILKVVQLKELFEVRHSVFIVGNAGTGKSQIWKTLNRLYSNQKRRPVAIDLDPKAVTNNELFGFMNPSTREWKDGLFSTIMRDLANTTHDGPKWICLDGDIDPMWIESLNTVMDDNKVLTLASNERVPLNPTMRLLFEISHLRTATPATVSRAGILYINPQDLGWGPQVATWIDSRPIQSERANLQILFDKYLPACMEMLKSNRFKKITPLVDGCHVWMLCHLLECLLVPDNCPPECSKELYEQYFVWACIWAMGASLFQDQYTAFRADLVDHRVEFSRWWTLEFKAVKFPTTQHTTVFDYYIDPETKKFELWSKKVPKFELDPDIPLQAALVPTSETVRIRYWMDLLMERGYPVMLVGGAGSGKTVIVNDKLQSLNNELWTVVNVPFNYYTSSEMLQSILEKPLERKAGRNYGPPGNKRLVYFIDDMNMPEMDKYYTVQAHTILRQYLDYKHWYDRQKLTLRDIHNCQYVACMNPTAGNFTIDSRIQRHFAVFAVSFPGHDSLRTIYNSILSQHLASSQNAPFTQAVQRYTPQLVDGALAVHQRVAATFLPTAIKFHYIFNLRDLSNIFQGILFTTGECVKSTKDLVRLYVHEAERVYGDKLVSSEDIDSFQKIFRDTVKKNFSEIDEDYCFRRPLIYTHFSTGIGDPKYMPIDNWSQLTKLLTDALDNYNEINANMNLVLFEDAMMHVCRINRILESPRGNALLVGVGGSGKQSLSRLAAFVSQQEVFQITIRKGYGIAELKLDLNNLYIRAGIKNIPTVFLMTDAQVADEKFLVLINDMLASGEINGLFTDDETTDILASVKNEVKAQGIEDTKENCWKYFIDKVRRNLKIVLCFSPVGSTLRVRARRFPALVNCTNIDWFHEWPETALVSVAKRFIQDVDSLPKEYQDSVSEFMAYVHSSVNEMSVQYLTNERRYNYTTPKSFLEQIGLYRNLLQTKRREHEDGILRLENGLVKLESVAKQTDELKEKLKVEEVEVTKKNTEADRLIKVVESETKKVTEQRESAAIEEKEVAEKKERVAERQAESDRDLQKALPALKAAEDALNTLNRNNLTELKSFATPPAAILKVTATIQILLSPSNRVPRDRTWRAAKSMIGDVGVFLNTLLNYDKNHIPESSLKAVEEYLRDPDFNPDAIRRVSLAAAGLCAWAINIVQYYRVYCEVEPKRLAAEEATEQLRQTEDQFNATQAKLARLQTALQTLKDQFQAAQNEKDECQRAADQTSYTINLANRLVGGLASEKERWTNTIQQFQILGKFLPGNVLITTAYLSYVGYFTKYYREELLYRRWMPFLKNLKVPIPVTDNLDPLSMLIDDADMAAWNNEGLPADRMSYENATILTNCERWPLMIDPQLQGVKWIRTRYGEKLVVIRLGGKGYMEKIEHAIAAGETLLIENIEENIEAILDPLIGRNTIRKGRAIKLGDKEIEYHPEFRLILQTKLANPHYKPEMQAQTTLINFTVTRDGLEDQLLADVVALERPDLEKSKYELTRQKNEYKISLKKLEDSLLQRLAAAKGNFLSDVALVENLEKTKSTAIEIEHKKNEAEKTSEQIDKTREVYRPAATRASLLYFIMNDLRKIHPMYQFSLKAFKIVFVKAIQKSEESDDVKQRVINLIDSITYSTSVYTTRSLFEQHKLIFTSQMVFQILLTNKEIDTKELEFLLRYPYVPNLTTPVDFLNDQSWGGIKALSTMEEFHNLDRDIEGSAKRWKKFVESEAPEKEKFPQEWKSKTSLQKLCLMRALRPDRMLYALSLFVEEKLGRKYVENRTIELSRSYEETTKATPIFFILSPGVDPLKEVESLGRKMGFTADNGKFHNISLGQGQDVVAEKALEDGSRDGHWVVLQNIHLVARWLPQLEKKLEQTAEFATEEFRVFLSAEPAPDPDGHCIPQGILESAIKITNEAPTGMYANVHKALDNFDQDTMERCSKENEFKSILFALCYFHAVVAERRKFGPIGWNRRYPFNNGDLTISVDVLYNYLEANSKVPWEDLRYLFGEIMYGGHITDDWDRRLCRSYLETYINPDMFDGDLNLAPSFPIPPNTDYKGYHQYIDEYLPPESPYLYGLHPNAEIDFLTTTSETLFRTVLELQPRDAGAGAAESGSLTSREEKIKTVLDDIMGRLPDEFGMAELFAKTEEKTPYTVVALQECERMNALLKEMRRSLKELDSGLKGELTVTADMEALQESLYLDQVPKTWELRAYPSLFPLSSWFVDLLNRFKDLELWTSDFQLPYAVTLGYLFNPQSFLTAIMQTTARKNEWPLDRMCLSVDITKRTKDELGGAPREGAYIWGLYLEGARWDTQTSQLAEAKLKEITSQMPVIFVKAIPIDRMDTKGMYECPVYKIKTRGAHFVWTFYLKTKERPSKWVLGGVALLLQK</sequence>
<dbReference type="InterPro" id="IPR041228">
    <property type="entry name" value="Dynein_C"/>
</dbReference>
<evidence type="ECO:0000256" key="12">
    <source>
        <dbReference type="ARBA" id="ARBA00023212"/>
    </source>
</evidence>
<dbReference type="InterPro" id="IPR026983">
    <property type="entry name" value="DHC"/>
</dbReference>
<evidence type="ECO:0000256" key="13">
    <source>
        <dbReference type="ARBA" id="ARBA00023273"/>
    </source>
</evidence>
<keyword evidence="11" id="KW-0505">Motor protein</keyword>
<evidence type="ECO:0000256" key="7">
    <source>
        <dbReference type="ARBA" id="ARBA00022840"/>
    </source>
</evidence>
<feature type="domain" description="AAA+ ATPase" evidence="15">
    <location>
        <begin position="2153"/>
        <end position="2332"/>
    </location>
</feature>
<accession>A0A814S9I0</accession>
<dbReference type="SUPFAM" id="SSF52540">
    <property type="entry name" value="P-loop containing nucleoside triphosphate hydrolases"/>
    <property type="match status" value="4"/>
</dbReference>
<organism evidence="16 17">
    <name type="scientific">Adineta steineri</name>
    <dbReference type="NCBI Taxonomy" id="433720"/>
    <lineage>
        <taxon>Eukaryota</taxon>
        <taxon>Metazoa</taxon>
        <taxon>Spiralia</taxon>
        <taxon>Gnathifera</taxon>
        <taxon>Rotifera</taxon>
        <taxon>Eurotatoria</taxon>
        <taxon>Bdelloidea</taxon>
        <taxon>Adinetida</taxon>
        <taxon>Adinetidae</taxon>
        <taxon>Adineta</taxon>
    </lineage>
</organism>
<dbReference type="Gene3D" id="3.20.180.20">
    <property type="entry name" value="Dynein heavy chain, N-terminal domain 2"/>
    <property type="match status" value="1"/>
</dbReference>
<dbReference type="Gene3D" id="1.20.58.1120">
    <property type="match status" value="1"/>
</dbReference>
<comment type="subcellular location">
    <subcellularLocation>
        <location evidence="1">Cytoplasm</location>
        <location evidence="1">Cytoskeleton</location>
        <location evidence="1">Cilium axoneme</location>
    </subcellularLocation>
</comment>
<feature type="coiled-coil region" evidence="14">
    <location>
        <begin position="3311"/>
        <end position="3359"/>
    </location>
</feature>
<evidence type="ECO:0000259" key="15">
    <source>
        <dbReference type="SMART" id="SM00382"/>
    </source>
</evidence>
<dbReference type="InterPro" id="IPR024743">
    <property type="entry name" value="Dynein_HC_stalk"/>
</dbReference>
<dbReference type="Pfam" id="PF17857">
    <property type="entry name" value="AAA_lid_1"/>
    <property type="match status" value="1"/>
</dbReference>
<dbReference type="GO" id="GO:0005858">
    <property type="term" value="C:axonemal dynein complex"/>
    <property type="evidence" value="ECO:0007669"/>
    <property type="project" value="UniProtKB-ARBA"/>
</dbReference>
<dbReference type="FunFam" id="1.20.920.30:FF:000003">
    <property type="entry name" value="Dynein axonemal heavy chain 17"/>
    <property type="match status" value="1"/>
</dbReference>
<dbReference type="Gene3D" id="1.20.1270.280">
    <property type="match status" value="1"/>
</dbReference>
<gene>
    <name evidence="16" type="ORF">VCS650_LOCUS22437</name>
</gene>
<dbReference type="Gene3D" id="6.10.140.1060">
    <property type="match status" value="1"/>
</dbReference>
<evidence type="ECO:0000256" key="9">
    <source>
        <dbReference type="ARBA" id="ARBA00023054"/>
    </source>
</evidence>
<keyword evidence="13" id="KW-0966">Cell projection</keyword>
<dbReference type="GO" id="GO:0005874">
    <property type="term" value="C:microtubule"/>
    <property type="evidence" value="ECO:0007669"/>
    <property type="project" value="UniProtKB-KW"/>
</dbReference>
<dbReference type="OrthoDB" id="10251809at2759"/>
<dbReference type="Gene3D" id="3.40.50.300">
    <property type="entry name" value="P-loop containing nucleotide triphosphate hydrolases"/>
    <property type="match status" value="5"/>
</dbReference>
<feature type="coiled-coil region" evidence="14">
    <location>
        <begin position="3095"/>
        <end position="3167"/>
    </location>
</feature>